<proteinExistence type="predicted"/>
<dbReference type="AlphaFoldDB" id="A0A915EJ47"/>
<organism evidence="2 3">
    <name type="scientific">Ditylenchus dipsaci</name>
    <dbReference type="NCBI Taxonomy" id="166011"/>
    <lineage>
        <taxon>Eukaryota</taxon>
        <taxon>Metazoa</taxon>
        <taxon>Ecdysozoa</taxon>
        <taxon>Nematoda</taxon>
        <taxon>Chromadorea</taxon>
        <taxon>Rhabditida</taxon>
        <taxon>Tylenchina</taxon>
        <taxon>Tylenchomorpha</taxon>
        <taxon>Sphaerularioidea</taxon>
        <taxon>Anguinidae</taxon>
        <taxon>Anguininae</taxon>
        <taxon>Ditylenchus</taxon>
    </lineage>
</organism>
<evidence type="ECO:0000313" key="3">
    <source>
        <dbReference type="WBParaSite" id="jg7241"/>
    </source>
</evidence>
<protein>
    <submittedName>
        <fullName evidence="3">Uncharacterized protein</fullName>
    </submittedName>
</protein>
<accession>A0A915EJ47</accession>
<dbReference type="WBParaSite" id="jg7241">
    <property type="protein sequence ID" value="jg7241"/>
    <property type="gene ID" value="jg7241"/>
</dbReference>
<reference evidence="3" key="1">
    <citation type="submission" date="2022-11" db="UniProtKB">
        <authorList>
            <consortium name="WormBaseParasite"/>
        </authorList>
    </citation>
    <scope>IDENTIFICATION</scope>
</reference>
<name>A0A915EJ47_9BILA</name>
<sequence length="169" mass="18475">MGGCDLWREVGFLVICFFIHAYLAKNIQLPAIQWNKNSSFLELLQVLCLMTGRLRAHEIYQPAFDAENDILIILLQLKTVFNALLDSRKQDASDVLQTPSAPPRHVTSAFPPLSELSNAYSLASLAQPSAPPQPPQLSVTAQPMDSQRASSSTSYAVAAKLSLSSFATL</sequence>
<evidence type="ECO:0000256" key="1">
    <source>
        <dbReference type="SAM" id="MobiDB-lite"/>
    </source>
</evidence>
<evidence type="ECO:0000313" key="2">
    <source>
        <dbReference type="Proteomes" id="UP000887574"/>
    </source>
</evidence>
<dbReference type="Proteomes" id="UP000887574">
    <property type="component" value="Unplaced"/>
</dbReference>
<keyword evidence="2" id="KW-1185">Reference proteome</keyword>
<feature type="region of interest" description="Disordered" evidence="1">
    <location>
        <begin position="125"/>
        <end position="146"/>
    </location>
</feature>